<organism evidence="4 5">
    <name type="scientific">Knoellia aerolata DSM 18566</name>
    <dbReference type="NCBI Taxonomy" id="1385519"/>
    <lineage>
        <taxon>Bacteria</taxon>
        <taxon>Bacillati</taxon>
        <taxon>Actinomycetota</taxon>
        <taxon>Actinomycetes</taxon>
        <taxon>Micrococcales</taxon>
        <taxon>Intrasporangiaceae</taxon>
        <taxon>Knoellia</taxon>
    </lineage>
</organism>
<feature type="region of interest" description="Disordered" evidence="3">
    <location>
        <begin position="146"/>
        <end position="167"/>
    </location>
</feature>
<evidence type="ECO:0000256" key="2">
    <source>
        <dbReference type="ARBA" id="ARBA00023163"/>
    </source>
</evidence>
<keyword evidence="5" id="KW-1185">Reference proteome</keyword>
<dbReference type="AlphaFoldDB" id="A0A0A0JR93"/>
<proteinExistence type="predicted"/>
<dbReference type="Proteomes" id="UP000030013">
    <property type="component" value="Unassembled WGS sequence"/>
</dbReference>
<reference evidence="4 5" key="1">
    <citation type="submission" date="2013-08" db="EMBL/GenBank/DDBJ databases">
        <title>The genome sequence of Knoellia aerolata.</title>
        <authorList>
            <person name="Zhu W."/>
            <person name="Wang G."/>
        </authorList>
    </citation>
    <scope>NUCLEOTIDE SEQUENCE [LARGE SCALE GENOMIC DNA]</scope>
    <source>
        <strain evidence="4 5">DSM 18566</strain>
    </source>
</reference>
<accession>A0A0A0JR93</accession>
<comment type="caution">
    <text evidence="4">The sequence shown here is derived from an EMBL/GenBank/DDBJ whole genome shotgun (WGS) entry which is preliminary data.</text>
</comment>
<dbReference type="RefSeq" id="WP_035940420.1">
    <property type="nucleotide sequence ID" value="NZ_AVPL01000075.1"/>
</dbReference>
<evidence type="ECO:0000256" key="1">
    <source>
        <dbReference type="ARBA" id="ARBA00023015"/>
    </source>
</evidence>
<evidence type="ECO:0000256" key="3">
    <source>
        <dbReference type="SAM" id="MobiDB-lite"/>
    </source>
</evidence>
<sequence>MPLSRPNRCRLDELPDYVSGQLSAQRTLEWDRHLIACVGCQHAVAGERRLQALLSAGCPSMSGSLHAQLVALASSMPAPPPRADAMSDRRHYAPLEMVAPSAPPVHRSPLRSAAMATAAAGATAAVAWTLTLAGPGAVATTVGSVGGAGPSPSVRPTTASSPGVGSGTVRVRAVSTGWTGSTSVRNLVLCEAQSGS</sequence>
<evidence type="ECO:0000313" key="4">
    <source>
        <dbReference type="EMBL" id="KGN39728.1"/>
    </source>
</evidence>
<name>A0A0A0JR93_9MICO</name>
<dbReference type="eggNOG" id="ENOG5031JHF">
    <property type="taxonomic scope" value="Bacteria"/>
</dbReference>
<gene>
    <name evidence="4" type="ORF">N801_19165</name>
</gene>
<evidence type="ECO:0008006" key="6">
    <source>
        <dbReference type="Google" id="ProtNLM"/>
    </source>
</evidence>
<evidence type="ECO:0000313" key="5">
    <source>
        <dbReference type="Proteomes" id="UP000030013"/>
    </source>
</evidence>
<dbReference type="STRING" id="1385519.N801_19165"/>
<dbReference type="OrthoDB" id="5148815at2"/>
<dbReference type="EMBL" id="AVPL01000075">
    <property type="protein sequence ID" value="KGN39728.1"/>
    <property type="molecule type" value="Genomic_DNA"/>
</dbReference>
<dbReference type="Gene3D" id="1.10.10.1320">
    <property type="entry name" value="Anti-sigma factor, zinc-finger domain"/>
    <property type="match status" value="1"/>
</dbReference>
<keyword evidence="1" id="KW-0805">Transcription regulation</keyword>
<keyword evidence="2" id="KW-0804">Transcription</keyword>
<protein>
    <recommendedName>
        <fullName evidence="6">Zinc-finger domain-containing protein</fullName>
    </recommendedName>
</protein>
<dbReference type="InterPro" id="IPR041916">
    <property type="entry name" value="Anti_sigma_zinc_sf"/>
</dbReference>